<sequence>MLKSSPRDPAALPRLLLTLLALALLWPGLELSELNPAVLLDEGNARTMGQFLSAFWPPEHGEEFLLLLGRATLETLAIATAGMSLALLIALPASLWASRALSLSALARGGRPAWWAQALRWPVRGLLIFLRSVPEIVWALLFVRAVGLGPTAGVLAIAITYSGMLGKVYAEIFESVDPRPTRALLAAGSPRLAAFAYGVLPVAAAEMISYTVYRWECAVRASVVMGFVGAGGLGQQMDLSMRMFAGGEVASMLLTFLALVLLADQLSRFLRGRFA</sequence>
<dbReference type="PANTHER" id="PTHR30043">
    <property type="entry name" value="PHOSPHONATES TRANSPORT SYSTEM PERMEASE PROTEIN"/>
    <property type="match status" value="1"/>
</dbReference>
<evidence type="ECO:0000256" key="4">
    <source>
        <dbReference type="ARBA" id="ARBA00022692"/>
    </source>
</evidence>
<keyword evidence="2 7" id="KW-0813">Transport</keyword>
<feature type="transmembrane region" description="Helical" evidence="7">
    <location>
        <begin position="217"/>
        <end position="237"/>
    </location>
</feature>
<dbReference type="GO" id="GO:0055085">
    <property type="term" value="P:transmembrane transport"/>
    <property type="evidence" value="ECO:0007669"/>
    <property type="project" value="InterPro"/>
</dbReference>
<accession>A0A5J6QM89</accession>
<comment type="subcellular location">
    <subcellularLocation>
        <location evidence="1 7">Cell membrane</location>
        <topology evidence="1 7">Multi-pass membrane protein</topology>
    </subcellularLocation>
</comment>
<evidence type="ECO:0000313" key="10">
    <source>
        <dbReference type="Proteomes" id="UP000327179"/>
    </source>
</evidence>
<feature type="transmembrane region" description="Helical" evidence="7">
    <location>
        <begin position="136"/>
        <end position="163"/>
    </location>
</feature>
<feature type="domain" description="ABC transmembrane type-1" evidence="8">
    <location>
        <begin position="72"/>
        <end position="267"/>
    </location>
</feature>
<keyword evidence="4 7" id="KW-0812">Transmembrane</keyword>
<gene>
    <name evidence="9" type="ORF">FXN65_07610</name>
</gene>
<dbReference type="PROSITE" id="PS50928">
    <property type="entry name" value="ABC_TM1"/>
    <property type="match status" value="1"/>
</dbReference>
<dbReference type="RefSeq" id="WP_151132478.1">
    <property type="nucleotide sequence ID" value="NZ_CP043311.1"/>
</dbReference>
<evidence type="ECO:0000259" key="8">
    <source>
        <dbReference type="PROSITE" id="PS50928"/>
    </source>
</evidence>
<dbReference type="Gene3D" id="1.10.3720.10">
    <property type="entry name" value="MetI-like"/>
    <property type="match status" value="1"/>
</dbReference>
<feature type="transmembrane region" description="Helical" evidence="7">
    <location>
        <begin position="183"/>
        <end position="205"/>
    </location>
</feature>
<reference evidence="9 10" key="1">
    <citation type="submission" date="2019-08" db="EMBL/GenBank/DDBJ databases">
        <title>Whole-genome Sequencing of e-waste polymer degrading bacterium Pseudomonas sp. strain PE08.</title>
        <authorList>
            <person name="Kirdat K."/>
            <person name="Debbarma P."/>
            <person name="Narawade N."/>
            <person name="Suyal D."/>
            <person name="Thorat V."/>
            <person name="Shouche Y."/>
            <person name="Goel R."/>
            <person name="Yadav A."/>
        </authorList>
    </citation>
    <scope>NUCLEOTIDE SEQUENCE [LARGE SCALE GENOMIC DNA]</scope>
    <source>
        <strain evidence="9 10">PE08</strain>
    </source>
</reference>
<evidence type="ECO:0000256" key="7">
    <source>
        <dbReference type="RuleBase" id="RU363032"/>
    </source>
</evidence>
<dbReference type="SUPFAM" id="SSF161098">
    <property type="entry name" value="MetI-like"/>
    <property type="match status" value="1"/>
</dbReference>
<evidence type="ECO:0000256" key="2">
    <source>
        <dbReference type="ARBA" id="ARBA00022448"/>
    </source>
</evidence>
<dbReference type="Pfam" id="PF00528">
    <property type="entry name" value="BPD_transp_1"/>
    <property type="match status" value="1"/>
</dbReference>
<dbReference type="EMBL" id="CP043311">
    <property type="protein sequence ID" value="QEY61936.1"/>
    <property type="molecule type" value="Genomic_DNA"/>
</dbReference>
<keyword evidence="6 7" id="KW-0472">Membrane</keyword>
<dbReference type="PANTHER" id="PTHR30043:SF1">
    <property type="entry name" value="ABC TRANSPORT SYSTEM PERMEASE PROTEIN P69"/>
    <property type="match status" value="1"/>
</dbReference>
<evidence type="ECO:0000313" key="9">
    <source>
        <dbReference type="EMBL" id="QEY61936.1"/>
    </source>
</evidence>
<feature type="transmembrane region" description="Helical" evidence="7">
    <location>
        <begin position="243"/>
        <end position="263"/>
    </location>
</feature>
<dbReference type="CDD" id="cd06261">
    <property type="entry name" value="TM_PBP2"/>
    <property type="match status" value="1"/>
</dbReference>
<organism evidence="9 10">
    <name type="scientific">Metapseudomonas lalkuanensis</name>
    <dbReference type="NCBI Taxonomy" id="2604832"/>
    <lineage>
        <taxon>Bacteria</taxon>
        <taxon>Pseudomonadati</taxon>
        <taxon>Pseudomonadota</taxon>
        <taxon>Gammaproteobacteria</taxon>
        <taxon>Pseudomonadales</taxon>
        <taxon>Pseudomonadaceae</taxon>
        <taxon>Metapseudomonas</taxon>
    </lineage>
</organism>
<protein>
    <submittedName>
        <fullName evidence="9">ABC transporter permease</fullName>
    </submittedName>
</protein>
<dbReference type="InterPro" id="IPR035906">
    <property type="entry name" value="MetI-like_sf"/>
</dbReference>
<keyword evidence="3" id="KW-1003">Cell membrane</keyword>
<keyword evidence="10" id="KW-1185">Reference proteome</keyword>
<evidence type="ECO:0000256" key="3">
    <source>
        <dbReference type="ARBA" id="ARBA00022475"/>
    </source>
</evidence>
<evidence type="ECO:0000256" key="1">
    <source>
        <dbReference type="ARBA" id="ARBA00004651"/>
    </source>
</evidence>
<dbReference type="InterPro" id="IPR000515">
    <property type="entry name" value="MetI-like"/>
</dbReference>
<comment type="similarity">
    <text evidence="7">Belongs to the binding-protein-dependent transport system permease family.</text>
</comment>
<dbReference type="AlphaFoldDB" id="A0A5J6QM89"/>
<dbReference type="KEGG" id="plal:FXN65_07610"/>
<dbReference type="Proteomes" id="UP000327179">
    <property type="component" value="Chromosome"/>
</dbReference>
<dbReference type="GO" id="GO:0005886">
    <property type="term" value="C:plasma membrane"/>
    <property type="evidence" value="ECO:0007669"/>
    <property type="project" value="UniProtKB-SubCell"/>
</dbReference>
<evidence type="ECO:0000256" key="5">
    <source>
        <dbReference type="ARBA" id="ARBA00022989"/>
    </source>
</evidence>
<feature type="transmembrane region" description="Helical" evidence="7">
    <location>
        <begin position="76"/>
        <end position="98"/>
    </location>
</feature>
<proteinExistence type="inferred from homology"/>
<evidence type="ECO:0000256" key="6">
    <source>
        <dbReference type="ARBA" id="ARBA00023136"/>
    </source>
</evidence>
<keyword evidence="5 7" id="KW-1133">Transmembrane helix</keyword>
<name>A0A5J6QM89_9GAMM</name>